<sequence length="131" mass="14962">MMKKQTKHVVGYYHYPSCIIVAYNDVVEKGDYMRLARMSHNGRTITYIKKDLPPEVRGEIEAYAKTLHTPDLSINLTIEQIDNALKGMFFLNTEAVALLAEAQRREYVVILSATQAQWTDEGLKKARTELA</sequence>
<dbReference type="HOGENOM" id="CLU_1924438_0_0_10"/>
<dbReference type="Proteomes" id="UP000011058">
    <property type="component" value="Chromosome"/>
</dbReference>
<evidence type="ECO:0000313" key="2">
    <source>
        <dbReference type="Proteomes" id="UP000011058"/>
    </source>
</evidence>
<dbReference type="AlphaFoldDB" id="I0KAX4"/>
<evidence type="ECO:0000313" key="1">
    <source>
        <dbReference type="EMBL" id="CCH01277.1"/>
    </source>
</evidence>
<dbReference type="KEGG" id="fae:FAES_3268"/>
<keyword evidence="2" id="KW-1185">Reference proteome</keyword>
<accession>I0KAX4</accession>
<organism evidence="1 2">
    <name type="scientific">Fibrella aestuarina BUZ 2</name>
    <dbReference type="NCBI Taxonomy" id="1166018"/>
    <lineage>
        <taxon>Bacteria</taxon>
        <taxon>Pseudomonadati</taxon>
        <taxon>Bacteroidota</taxon>
        <taxon>Cytophagia</taxon>
        <taxon>Cytophagales</taxon>
        <taxon>Spirosomataceae</taxon>
        <taxon>Fibrella</taxon>
    </lineage>
</organism>
<name>I0KAX4_9BACT</name>
<gene>
    <name evidence="1" type="ORF">FAES_3268</name>
</gene>
<reference evidence="1 2" key="1">
    <citation type="journal article" date="2012" name="J. Bacteriol.">
        <title>Genome Sequence of Fibrella aestuarina BUZ 2T, a Filamentous Marine Bacterium.</title>
        <authorList>
            <person name="Filippini M."/>
            <person name="Qi W."/>
            <person name="Blom J."/>
            <person name="Goesmann A."/>
            <person name="Smits T.H."/>
            <person name="Bagheri H.C."/>
        </authorList>
    </citation>
    <scope>NUCLEOTIDE SEQUENCE [LARGE SCALE GENOMIC DNA]</scope>
    <source>
        <strain evidence="2">BUZ 2T</strain>
    </source>
</reference>
<dbReference type="STRING" id="1166018.FAES_3268"/>
<dbReference type="EMBL" id="HE796683">
    <property type="protein sequence ID" value="CCH01277.1"/>
    <property type="molecule type" value="Genomic_DNA"/>
</dbReference>
<proteinExistence type="predicted"/>
<protein>
    <submittedName>
        <fullName evidence="1">Uncharacterized protein</fullName>
    </submittedName>
</protein>